<keyword evidence="6 9" id="KW-0479">Metal-binding</keyword>
<dbReference type="SUPFAM" id="SSF48239">
    <property type="entry name" value="Terpenoid cyclases/Protein prenyltransferases"/>
    <property type="match status" value="1"/>
</dbReference>
<comment type="subunit">
    <text evidence="9">Heterodimer of an alpha and a beta subunit.</text>
</comment>
<evidence type="ECO:0000256" key="1">
    <source>
        <dbReference type="ARBA" id="ARBA00010497"/>
    </source>
</evidence>
<evidence type="ECO:0000256" key="2">
    <source>
        <dbReference type="ARBA" id="ARBA00012702"/>
    </source>
</evidence>
<dbReference type="GO" id="GO:0008270">
    <property type="term" value="F:zinc ion binding"/>
    <property type="evidence" value="ECO:0007669"/>
    <property type="project" value="UniProtKB-UniRule"/>
</dbReference>
<evidence type="ECO:0000256" key="4">
    <source>
        <dbReference type="ARBA" id="ARBA00022602"/>
    </source>
</evidence>
<evidence type="ECO:0000313" key="12">
    <source>
        <dbReference type="Proteomes" id="UP000242474"/>
    </source>
</evidence>
<keyword evidence="5 9" id="KW-0808">Transferase</keyword>
<comment type="catalytic activity">
    <reaction evidence="9">
        <text>L-cysteinyl-[protein] + (2E,6E)-farnesyl diphosphate = S-(2E,6E)-farnesyl-L-cysteinyl-[protein] + diphosphate</text>
        <dbReference type="Rhea" id="RHEA:13345"/>
        <dbReference type="Rhea" id="RHEA-COMP:10131"/>
        <dbReference type="Rhea" id="RHEA-COMP:11535"/>
        <dbReference type="ChEBI" id="CHEBI:29950"/>
        <dbReference type="ChEBI" id="CHEBI:33019"/>
        <dbReference type="ChEBI" id="CHEBI:86019"/>
        <dbReference type="ChEBI" id="CHEBI:175763"/>
    </reaction>
</comment>
<dbReference type="InterPro" id="IPR008930">
    <property type="entry name" value="Terpenoid_cyclase/PrenylTrfase"/>
</dbReference>
<dbReference type="GO" id="GO:0097354">
    <property type="term" value="P:prenylation"/>
    <property type="evidence" value="ECO:0007669"/>
    <property type="project" value="UniProtKB-UniRule"/>
</dbReference>
<dbReference type="STRING" id="763665.A0A2G5B2G4"/>
<protein>
    <recommendedName>
        <fullName evidence="3 9">Protein farnesyltransferase subunit beta</fullName>
        <shortName evidence="9">FTase-beta</shortName>
        <ecNumber evidence="2 9">2.5.1.58</ecNumber>
    </recommendedName>
</protein>
<comment type="function">
    <text evidence="9">Catalyzes the transfer of a farnesyl moiety from farnesyl diphosphate to a cysteine at the fourth position from the C-terminus of several proteins. The beta subunit is responsible for peptide-binding.</text>
</comment>
<feature type="domain" description="Prenyltransferase alpha-alpha toroid" evidence="10">
    <location>
        <begin position="57"/>
        <end position="406"/>
    </location>
</feature>
<dbReference type="InterPro" id="IPR001330">
    <property type="entry name" value="Prenyltrans"/>
</dbReference>
<gene>
    <name evidence="11" type="ORF">COEREDRAFT_11641</name>
</gene>
<evidence type="ECO:0000256" key="7">
    <source>
        <dbReference type="ARBA" id="ARBA00022737"/>
    </source>
</evidence>
<reference evidence="11 12" key="1">
    <citation type="journal article" date="2015" name="Genome Biol. Evol.">
        <title>Phylogenomic analyses indicate that early fungi evolved digesting cell walls of algal ancestors of land plants.</title>
        <authorList>
            <person name="Chang Y."/>
            <person name="Wang S."/>
            <person name="Sekimoto S."/>
            <person name="Aerts A.L."/>
            <person name="Choi C."/>
            <person name="Clum A."/>
            <person name="LaButti K.M."/>
            <person name="Lindquist E.A."/>
            <person name="Yee Ngan C."/>
            <person name="Ohm R.A."/>
            <person name="Salamov A.A."/>
            <person name="Grigoriev I.V."/>
            <person name="Spatafora J.W."/>
            <person name="Berbee M.L."/>
        </authorList>
    </citation>
    <scope>NUCLEOTIDE SEQUENCE [LARGE SCALE GENOMIC DNA]</scope>
    <source>
        <strain evidence="11 12">NRRL 1564</strain>
    </source>
</reference>
<keyword evidence="7" id="KW-0677">Repeat</keyword>
<dbReference type="Gene3D" id="1.50.10.20">
    <property type="match status" value="1"/>
</dbReference>
<dbReference type="InterPro" id="IPR026872">
    <property type="entry name" value="FTB"/>
</dbReference>
<keyword evidence="4 9" id="KW-0637">Prenyltransferase</keyword>
<proteinExistence type="inferred from homology"/>
<accession>A0A2G5B2G4</accession>
<evidence type="ECO:0000256" key="8">
    <source>
        <dbReference type="ARBA" id="ARBA00022833"/>
    </source>
</evidence>
<evidence type="ECO:0000313" key="11">
    <source>
        <dbReference type="EMBL" id="PIA13212.1"/>
    </source>
</evidence>
<keyword evidence="12" id="KW-1185">Reference proteome</keyword>
<evidence type="ECO:0000256" key="3">
    <source>
        <dbReference type="ARBA" id="ARBA00015798"/>
    </source>
</evidence>
<dbReference type="InterPro" id="IPR045089">
    <property type="entry name" value="PGGT1B-like"/>
</dbReference>
<evidence type="ECO:0000256" key="6">
    <source>
        <dbReference type="ARBA" id="ARBA00022723"/>
    </source>
</evidence>
<evidence type="ECO:0000256" key="5">
    <source>
        <dbReference type="ARBA" id="ARBA00022679"/>
    </source>
</evidence>
<dbReference type="CDD" id="cd02893">
    <property type="entry name" value="FTase"/>
    <property type="match status" value="1"/>
</dbReference>
<name>A0A2G5B2G4_COERN</name>
<keyword evidence="8 9" id="KW-0862">Zinc</keyword>
<comment type="similarity">
    <text evidence="1 9">Belongs to the protein prenyltransferase subunit beta family.</text>
</comment>
<dbReference type="AlphaFoldDB" id="A0A2G5B2G4"/>
<dbReference type="PANTHER" id="PTHR11774:SF6">
    <property type="entry name" value="PROTEIN FARNESYLTRANSFERASE SUBUNIT BETA"/>
    <property type="match status" value="1"/>
</dbReference>
<evidence type="ECO:0000256" key="9">
    <source>
        <dbReference type="RuleBase" id="RU365056"/>
    </source>
</evidence>
<dbReference type="Proteomes" id="UP000242474">
    <property type="component" value="Unassembled WGS sequence"/>
</dbReference>
<dbReference type="EC" id="2.5.1.58" evidence="2 9"/>
<dbReference type="PANTHER" id="PTHR11774">
    <property type="entry name" value="GERANYLGERANYL TRANSFERASE TYPE BETA SUBUNIT"/>
    <property type="match status" value="1"/>
</dbReference>
<organism evidence="11 12">
    <name type="scientific">Coemansia reversa (strain ATCC 12441 / NRRL 1564)</name>
    <dbReference type="NCBI Taxonomy" id="763665"/>
    <lineage>
        <taxon>Eukaryota</taxon>
        <taxon>Fungi</taxon>
        <taxon>Fungi incertae sedis</taxon>
        <taxon>Zoopagomycota</taxon>
        <taxon>Kickxellomycotina</taxon>
        <taxon>Kickxellomycetes</taxon>
        <taxon>Kickxellales</taxon>
        <taxon>Kickxellaceae</taxon>
        <taxon>Coemansia</taxon>
    </lineage>
</organism>
<dbReference type="OrthoDB" id="10261146at2759"/>
<sequence length="430" mass="47716">MSHLFSYDFRYDDNVYETETSLKQEEVEESIGRIYYKLVDPHTIVNGGEIDDSGHRLLRIKHEQFVRDALHGLSSGFAVLDASQPWLAFWSLNSLDIMGCDIDPQLRQRAVNTMKQFQAENGGFCGGSRQLPHMAGSFASIMTLVLVGDDETYKVIDREAMYRWMMTMKQPDGSFSMHTGGEVDVRGIYCAMVIASLLNIMTPELIASSADFISRCQTCEGGIGPYPGVEAHGGYTMCGLAALEILGKTDVLNLGRLARWMSSRQLAFEGGFSGRTNKLVDGCYSHWVGGAFALLQKALKRSQSDGYLYDRAALQRYVLACCQDGRMGGLRDKPGKSSDLYHTLYCLSGLSLSQHYMGVNPKELISDNTSVYSVPARMMQWDAMPMGTEILGLRSNMVKPVHPVYGVSLVPLAKCIKYFYSLPPLVVSLV</sequence>
<dbReference type="GO" id="GO:0004660">
    <property type="term" value="F:protein farnesyltransferase activity"/>
    <property type="evidence" value="ECO:0007669"/>
    <property type="project" value="UniProtKB-UniRule"/>
</dbReference>
<dbReference type="Pfam" id="PF00432">
    <property type="entry name" value="Prenyltrans"/>
    <property type="match status" value="1"/>
</dbReference>
<evidence type="ECO:0000259" key="10">
    <source>
        <dbReference type="Pfam" id="PF00432"/>
    </source>
</evidence>
<comment type="cofactor">
    <cofactor evidence="9">
        <name>Zn(2+)</name>
        <dbReference type="ChEBI" id="CHEBI:29105"/>
    </cofactor>
    <text evidence="9">Binds 1 zinc ion per subunit.</text>
</comment>
<dbReference type="EMBL" id="KZ303543">
    <property type="protein sequence ID" value="PIA13212.1"/>
    <property type="molecule type" value="Genomic_DNA"/>
</dbReference>
<dbReference type="GO" id="GO:0005965">
    <property type="term" value="C:protein farnesyltransferase complex"/>
    <property type="evidence" value="ECO:0007669"/>
    <property type="project" value="UniProtKB-UniRule"/>
</dbReference>